<proteinExistence type="predicted"/>
<dbReference type="KEGG" id="afj:AFERRID_29220"/>
<protein>
    <submittedName>
        <fullName evidence="1">Uncharacterized protein</fullName>
    </submittedName>
</protein>
<name>A0A2Z6INL1_ACIFI</name>
<dbReference type="AlphaFoldDB" id="A0A2Z6INL1"/>
<dbReference type="EMBL" id="AP018795">
    <property type="protein sequence ID" value="BBF66704.1"/>
    <property type="molecule type" value="Genomic_DNA"/>
</dbReference>
<dbReference type="Proteomes" id="UP000280188">
    <property type="component" value="Chromosome"/>
</dbReference>
<reference evidence="1 2" key="1">
    <citation type="journal article" date="2018" name="Microbiol. Resour. Announc.">
        <title>Complete Genome Sequence of Acidithiobacillus ferridurans JCM 18981.</title>
        <authorList>
            <person name="Miyauchi T."/>
            <person name="Kouzuma A."/>
            <person name="Abe T."/>
            <person name="Watanabe K."/>
        </authorList>
    </citation>
    <scope>NUCLEOTIDE SEQUENCE [LARGE SCALE GENOMIC DNA]</scope>
    <source>
        <strain evidence="2">ATCC 33020 / DSM 29468 / JCM 18981 / 11Fe</strain>
    </source>
</reference>
<evidence type="ECO:0000313" key="2">
    <source>
        <dbReference type="Proteomes" id="UP000280188"/>
    </source>
</evidence>
<organism evidence="1 2">
    <name type="scientific">Acidithiobacillus ferridurans</name>
    <dbReference type="NCBI Taxonomy" id="1232575"/>
    <lineage>
        <taxon>Bacteria</taxon>
        <taxon>Pseudomonadati</taxon>
        <taxon>Pseudomonadota</taxon>
        <taxon>Acidithiobacillia</taxon>
        <taxon>Acidithiobacillales</taxon>
        <taxon>Acidithiobacillaceae</taxon>
        <taxon>Acidithiobacillus</taxon>
    </lineage>
</organism>
<keyword evidence="2" id="KW-1185">Reference proteome</keyword>
<dbReference type="RefSeq" id="WP_126605592.1">
    <property type="nucleotide sequence ID" value="NZ_AP018795.1"/>
</dbReference>
<sequence>MICEASHLFRRTNAVVHSLRRALDVLGCRLPREAVIHLPYCWHNVPNTTDMVLLNREYRPIGVAGDWVNYADHPELMAPRHMVHSDYLTAAVPSHTLKDVALRTMFCNPGPDPRRWFFNDATDPRRGKKYRQRLADLIENNLNALEELQ</sequence>
<accession>A0A2Z6INL1</accession>
<evidence type="ECO:0000313" key="1">
    <source>
        <dbReference type="EMBL" id="BBF66704.1"/>
    </source>
</evidence>
<gene>
    <name evidence="1" type="ORF">AFERRID_29220</name>
</gene>